<dbReference type="PROSITE" id="PS51782">
    <property type="entry name" value="LYSM"/>
    <property type="match status" value="1"/>
</dbReference>
<gene>
    <name evidence="3" type="ORF">SAMN05421863_10724</name>
</gene>
<dbReference type="Gene3D" id="2.70.70.10">
    <property type="entry name" value="Glucose Permease (Domain IIA)"/>
    <property type="match status" value="1"/>
</dbReference>
<dbReference type="InterPro" id="IPR011055">
    <property type="entry name" value="Dup_hybrid_motif"/>
</dbReference>
<dbReference type="GO" id="GO:0032153">
    <property type="term" value="C:cell division site"/>
    <property type="evidence" value="ECO:0007669"/>
    <property type="project" value="TreeGrafter"/>
</dbReference>
<dbReference type="PANTHER" id="PTHR21666:SF263">
    <property type="entry name" value="MUREIN HYDROLASE ACTIVATOR NLPD"/>
    <property type="match status" value="1"/>
</dbReference>
<dbReference type="InterPro" id="IPR016047">
    <property type="entry name" value="M23ase_b-sheet_dom"/>
</dbReference>
<dbReference type="CDD" id="cd12797">
    <property type="entry name" value="M23_peptidase"/>
    <property type="match status" value="1"/>
</dbReference>
<dbReference type="Proteomes" id="UP000183287">
    <property type="component" value="Unassembled WGS sequence"/>
</dbReference>
<keyword evidence="3" id="KW-0449">Lipoprotein</keyword>
<dbReference type="Gene3D" id="3.10.350.10">
    <property type="entry name" value="LysM domain"/>
    <property type="match status" value="1"/>
</dbReference>
<sequence>MAILIVRSKLFTILSGVLFAFPYFLITGCVAPYPAPVVESQRNLNQTIDKAHAKQTYIIQRGDTLYGVALRHGIDYKELAQWNGIVNPNALKIGQEIDLSVPSKQKLASQQEKVMPEQVATAQPILYSVSQPILSSEKTKQFPSSASQSDMEVSASSIIAEPKGIKLPYSETAVAQLGGSNSIPTSPPAKAETAAIAPVTQKAEPKAETVAITSATEKIEIASTTQKAETASLTQKAEPKAETVAITPATQKIAMAPTTQNIVENESTPKSSPQKVEANRSNNIKWSWPANGQLLSRYTEKTKGVSISGKPGQPVLASADGTVVYSGSGLRGYGKLIIVKHNNTYLSAYGHNSKILVREGETVTKGQKIAEMGNTDSDTVKLHFEIRERGKPVDPLKFLSN</sequence>
<dbReference type="EMBL" id="FOUB01000072">
    <property type="protein sequence ID" value="SFM93319.1"/>
    <property type="molecule type" value="Genomic_DNA"/>
</dbReference>
<proteinExistence type="inferred from homology"/>
<feature type="domain" description="LysM" evidence="2">
    <location>
        <begin position="55"/>
        <end position="99"/>
    </location>
</feature>
<comment type="similarity">
    <text evidence="1">Belongs to the E.coli NlpD/Haemophilus LppB family.</text>
</comment>
<dbReference type="GO" id="GO:0004222">
    <property type="term" value="F:metalloendopeptidase activity"/>
    <property type="evidence" value="ECO:0007669"/>
    <property type="project" value="TreeGrafter"/>
</dbReference>
<dbReference type="RefSeq" id="WP_083398575.1">
    <property type="nucleotide sequence ID" value="NZ_FOUB01000072.1"/>
</dbReference>
<dbReference type="PANTHER" id="PTHR21666">
    <property type="entry name" value="PEPTIDASE-RELATED"/>
    <property type="match status" value="1"/>
</dbReference>
<dbReference type="SUPFAM" id="SSF54106">
    <property type="entry name" value="LysM domain"/>
    <property type="match status" value="1"/>
</dbReference>
<protein>
    <submittedName>
        <fullName evidence="3">Lipoprotein NlpD</fullName>
    </submittedName>
</protein>
<dbReference type="STRING" id="44574.AAW31_01215"/>
<reference evidence="4" key="1">
    <citation type="submission" date="2016-10" db="EMBL/GenBank/DDBJ databases">
        <authorList>
            <person name="Varghese N."/>
            <person name="Submissions S."/>
        </authorList>
    </citation>
    <scope>NUCLEOTIDE SEQUENCE [LARGE SCALE GENOMIC DNA]</scope>
    <source>
        <strain evidence="4">Nm44</strain>
    </source>
</reference>
<dbReference type="PROSITE" id="PS51257">
    <property type="entry name" value="PROKAR_LIPOPROTEIN"/>
    <property type="match status" value="1"/>
</dbReference>
<dbReference type="OrthoDB" id="9795421at2"/>
<evidence type="ECO:0000259" key="2">
    <source>
        <dbReference type="PROSITE" id="PS51782"/>
    </source>
</evidence>
<accession>A0A1I4UWF8</accession>
<dbReference type="InterPro" id="IPR036779">
    <property type="entry name" value="LysM_dom_sf"/>
</dbReference>
<keyword evidence="4" id="KW-1185">Reference proteome</keyword>
<evidence type="ECO:0000313" key="4">
    <source>
        <dbReference type="Proteomes" id="UP000183287"/>
    </source>
</evidence>
<dbReference type="InterPro" id="IPR050570">
    <property type="entry name" value="Cell_wall_metabolism_enzyme"/>
</dbReference>
<dbReference type="SMART" id="SM00257">
    <property type="entry name" value="LysM"/>
    <property type="match status" value="1"/>
</dbReference>
<dbReference type="AlphaFoldDB" id="A0A1I4UWF8"/>
<evidence type="ECO:0000256" key="1">
    <source>
        <dbReference type="ARBA" id="ARBA00038420"/>
    </source>
</evidence>
<name>A0A1I4UWF8_9PROT</name>
<dbReference type="SUPFAM" id="SSF51261">
    <property type="entry name" value="Duplicated hybrid motif"/>
    <property type="match status" value="1"/>
</dbReference>
<dbReference type="GO" id="GO:0009279">
    <property type="term" value="C:cell outer membrane"/>
    <property type="evidence" value="ECO:0007669"/>
    <property type="project" value="TreeGrafter"/>
</dbReference>
<evidence type="ECO:0000313" key="3">
    <source>
        <dbReference type="EMBL" id="SFM93319.1"/>
    </source>
</evidence>
<dbReference type="Pfam" id="PF01551">
    <property type="entry name" value="Peptidase_M23"/>
    <property type="match status" value="1"/>
</dbReference>
<organism evidence="3 4">
    <name type="scientific">Nitrosomonas communis</name>
    <dbReference type="NCBI Taxonomy" id="44574"/>
    <lineage>
        <taxon>Bacteria</taxon>
        <taxon>Pseudomonadati</taxon>
        <taxon>Pseudomonadota</taxon>
        <taxon>Betaproteobacteria</taxon>
        <taxon>Nitrosomonadales</taxon>
        <taxon>Nitrosomonadaceae</taxon>
        <taxon>Nitrosomonas</taxon>
    </lineage>
</organism>
<dbReference type="CDD" id="cd00118">
    <property type="entry name" value="LysM"/>
    <property type="match status" value="1"/>
</dbReference>
<dbReference type="Pfam" id="PF01476">
    <property type="entry name" value="LysM"/>
    <property type="match status" value="1"/>
</dbReference>
<dbReference type="InterPro" id="IPR018392">
    <property type="entry name" value="LysM"/>
</dbReference>